<dbReference type="RefSeq" id="WP_275000730.1">
    <property type="nucleotide sequence ID" value="NZ_CP118742.1"/>
</dbReference>
<gene>
    <name evidence="1" type="ORF">PWB86_09750</name>
</gene>
<reference evidence="1 2" key="1">
    <citation type="submission" date="2023-02" db="EMBL/GenBank/DDBJ databases">
        <title>Comparative genomics and fermentation flavor characterization of five lactic acid bacteria reveal flavor biosynthesis metabolic pathways in fermented muskmelon puree.</title>
        <authorList>
            <person name="Yuan L."/>
            <person name="Li M."/>
            <person name="Xu X."/>
            <person name="Lao F."/>
            <person name="Wu J."/>
        </authorList>
    </citation>
    <scope>NUCLEOTIDE SEQUENCE [LARGE SCALE GENOMIC DNA]</scope>
    <source>
        <strain evidence="1 2">Ca-4</strain>
        <plasmid evidence="1 2">unnamed3</plasmid>
    </source>
</reference>
<protein>
    <submittedName>
        <fullName evidence="1">Uncharacterized protein</fullName>
    </submittedName>
</protein>
<dbReference type="AlphaFoldDB" id="A0ABD7X961"/>
<organism evidence="1 2">
    <name type="scientific">Pediococcus pentosaceus</name>
    <dbReference type="NCBI Taxonomy" id="1255"/>
    <lineage>
        <taxon>Bacteria</taxon>
        <taxon>Bacillati</taxon>
        <taxon>Bacillota</taxon>
        <taxon>Bacilli</taxon>
        <taxon>Lactobacillales</taxon>
        <taxon>Lactobacillaceae</taxon>
        <taxon>Pediococcus</taxon>
    </lineage>
</organism>
<evidence type="ECO:0000313" key="1">
    <source>
        <dbReference type="EMBL" id="WEA58283.1"/>
    </source>
</evidence>
<keyword evidence="1" id="KW-0614">Plasmid</keyword>
<sequence>MGLPIPLKFFSMSLKALLDLEFFLELIGLVTIVQASLTTFASFLALALTFLPCLLASNIEPSLDPIAPPATPPAIPPTGPSVEPRAPPIKEPAAEPTFLPRFLEFPVSAPIAAPPMALPKQKITEVDLKEDSYLGGILRDYQLMLDQIETKMRTMSKGYRMLSNHKHDVKDNMILAKNMLRGVWGENCNPKYPQPAKEYNFFDFTDENTVKELLSMNKSFDENISLWMAVNDFENVVKKAGLKDYEFALFKALKAGYTPKDIEDLTRLNIFTTYKIRLNIIKKVVAVGEHYDYADTDYKKIINLKREKQKLRGNLNGTRSIERNEEWI</sequence>
<accession>A0ABD7X961</accession>
<geneLocation type="plasmid" evidence="1 2">
    <name>unnamed3</name>
</geneLocation>
<name>A0ABD7X961_PEDPE</name>
<dbReference type="EMBL" id="CP118742">
    <property type="protein sequence ID" value="WEA58283.1"/>
    <property type="molecule type" value="Genomic_DNA"/>
</dbReference>
<proteinExistence type="predicted"/>
<dbReference type="Proteomes" id="UP001214131">
    <property type="component" value="Plasmid unnamed3"/>
</dbReference>
<evidence type="ECO:0000313" key="2">
    <source>
        <dbReference type="Proteomes" id="UP001214131"/>
    </source>
</evidence>